<dbReference type="GO" id="GO:0005829">
    <property type="term" value="C:cytosol"/>
    <property type="evidence" value="ECO:0007669"/>
    <property type="project" value="TreeGrafter"/>
</dbReference>
<gene>
    <name evidence="2" type="ORF">FRX94_09710</name>
</gene>
<dbReference type="RefSeq" id="WP_146325034.1">
    <property type="nucleotide sequence ID" value="NZ_BAABLR010000069.1"/>
</dbReference>
<name>A0A5C5UD03_9CORY</name>
<reference evidence="2 3" key="1">
    <citation type="submission" date="2019-08" db="EMBL/GenBank/DDBJ databases">
        <authorList>
            <person name="Lei W."/>
        </authorList>
    </citation>
    <scope>NUCLEOTIDE SEQUENCE [LARGE SCALE GENOMIC DNA]</scope>
    <source>
        <strain evidence="2 3">CCUG 58627</strain>
    </source>
</reference>
<dbReference type="InterPro" id="IPR003774">
    <property type="entry name" value="AlgH-like"/>
</dbReference>
<proteinExistence type="inferred from homology"/>
<dbReference type="PANTHER" id="PTHR30327">
    <property type="entry name" value="UNCHARACTERIZED PROTEIN YQGE"/>
    <property type="match status" value="1"/>
</dbReference>
<dbReference type="OrthoDB" id="9807486at2"/>
<dbReference type="Pfam" id="PF02622">
    <property type="entry name" value="DUF179"/>
    <property type="match status" value="1"/>
</dbReference>
<organism evidence="2 3">
    <name type="scientific">Corynebacterium canis</name>
    <dbReference type="NCBI Taxonomy" id="679663"/>
    <lineage>
        <taxon>Bacteria</taxon>
        <taxon>Bacillati</taxon>
        <taxon>Actinomycetota</taxon>
        <taxon>Actinomycetes</taxon>
        <taxon>Mycobacteriales</taxon>
        <taxon>Corynebacteriaceae</taxon>
        <taxon>Corynebacterium</taxon>
    </lineage>
</organism>
<keyword evidence="3" id="KW-1185">Reference proteome</keyword>
<evidence type="ECO:0000313" key="2">
    <source>
        <dbReference type="EMBL" id="TWT23934.1"/>
    </source>
</evidence>
<protein>
    <submittedName>
        <fullName evidence="2">YqgE/AlgH family protein</fullName>
    </submittedName>
</protein>
<dbReference type="SUPFAM" id="SSF143456">
    <property type="entry name" value="VC0467-like"/>
    <property type="match status" value="1"/>
</dbReference>
<comment type="caution">
    <text evidence="2">The sequence shown here is derived from an EMBL/GenBank/DDBJ whole genome shotgun (WGS) entry which is preliminary data.</text>
</comment>
<dbReference type="PANTHER" id="PTHR30327:SF1">
    <property type="entry name" value="UPF0301 PROTEIN YQGE"/>
    <property type="match status" value="1"/>
</dbReference>
<evidence type="ECO:0000313" key="3">
    <source>
        <dbReference type="Proteomes" id="UP000320791"/>
    </source>
</evidence>
<dbReference type="EMBL" id="VOHM01000022">
    <property type="protein sequence ID" value="TWT23934.1"/>
    <property type="molecule type" value="Genomic_DNA"/>
</dbReference>
<comment type="similarity">
    <text evidence="1">Belongs to the UPF0301 (AlgH) family.</text>
</comment>
<accession>A0A5C5UD03</accession>
<dbReference type="NCBIfam" id="NF001272">
    <property type="entry name" value="PRK00228.2-4"/>
    <property type="match status" value="1"/>
</dbReference>
<evidence type="ECO:0000256" key="1">
    <source>
        <dbReference type="ARBA" id="ARBA00009600"/>
    </source>
</evidence>
<sequence length="201" mass="22179">MDNYFADRLFLALERNDPAPGMLLVAAPDMRSEDFARSVILILEHSHYLTFGVNLTTRSEHAVANVMPDWLPCVAKPQALYVGGPLHLETVVGVGVTRLGVDEAKHPEFKKLANRLVHVDLRADPNEVSEHIEGVRLFAGFAEWAPGQLEHEIARGDWFVAPALPSDVVAPGPADVWGDVMKRQNAPLPLFSTYPVEVLDN</sequence>
<dbReference type="Gene3D" id="3.40.1740.10">
    <property type="entry name" value="VC0467-like"/>
    <property type="match status" value="1"/>
</dbReference>
<dbReference type="Proteomes" id="UP000320791">
    <property type="component" value="Unassembled WGS sequence"/>
</dbReference>
<dbReference type="AlphaFoldDB" id="A0A5C5UD03"/>